<dbReference type="RefSeq" id="WP_128195674.1">
    <property type="nucleotide sequence ID" value="NZ_SACT01000001.1"/>
</dbReference>
<reference evidence="2 3" key="1">
    <citation type="submission" date="2019-01" db="EMBL/GenBank/DDBJ databases">
        <authorList>
            <person name="Chen W.-M."/>
        </authorList>
    </citation>
    <scope>NUCLEOTIDE SEQUENCE [LARGE SCALE GENOMIC DNA]</scope>
    <source>
        <strain evidence="2 3">ICH-3</strain>
    </source>
</reference>
<sequence length="161" mass="17413">MTADGRDPETGKLLPGHSVVPRDRWHPGKPTQAELIRKKLEPHREAVLDKAIDLARQGDPKSMTLVLQYLAPPARPEGERFNIPRLAQATTLQERADAIIEAVASAAISAETGAVALGLLEKYSKLIVVDEHERRIAALEGRGPGSVVEVIDACDTSEDIA</sequence>
<gene>
    <name evidence="2" type="ORF">ENE75_03580</name>
</gene>
<dbReference type="AlphaFoldDB" id="A0A437K110"/>
<keyword evidence="3" id="KW-1185">Reference proteome</keyword>
<dbReference type="EMBL" id="SACT01000001">
    <property type="protein sequence ID" value="RVT53970.1"/>
    <property type="molecule type" value="Genomic_DNA"/>
</dbReference>
<organism evidence="2 3">
    <name type="scientific">Rubrivivax albus</name>
    <dbReference type="NCBI Taxonomy" id="2499835"/>
    <lineage>
        <taxon>Bacteria</taxon>
        <taxon>Pseudomonadati</taxon>
        <taxon>Pseudomonadota</taxon>
        <taxon>Betaproteobacteria</taxon>
        <taxon>Burkholderiales</taxon>
        <taxon>Sphaerotilaceae</taxon>
        <taxon>Rubrivivax</taxon>
    </lineage>
</organism>
<dbReference type="OrthoDB" id="9135114at2"/>
<accession>A0A437K110</accession>
<evidence type="ECO:0000313" key="3">
    <source>
        <dbReference type="Proteomes" id="UP000288178"/>
    </source>
</evidence>
<feature type="compositionally biased region" description="Basic and acidic residues" evidence="1">
    <location>
        <begin position="1"/>
        <end position="10"/>
    </location>
</feature>
<evidence type="ECO:0000313" key="2">
    <source>
        <dbReference type="EMBL" id="RVT53970.1"/>
    </source>
</evidence>
<proteinExistence type="predicted"/>
<name>A0A437K110_9BURK</name>
<protein>
    <submittedName>
        <fullName evidence="2">Uncharacterized protein</fullName>
    </submittedName>
</protein>
<comment type="caution">
    <text evidence="2">The sequence shown here is derived from an EMBL/GenBank/DDBJ whole genome shotgun (WGS) entry which is preliminary data.</text>
</comment>
<evidence type="ECO:0000256" key="1">
    <source>
        <dbReference type="SAM" id="MobiDB-lite"/>
    </source>
</evidence>
<dbReference type="Proteomes" id="UP000288178">
    <property type="component" value="Unassembled WGS sequence"/>
</dbReference>
<feature type="region of interest" description="Disordered" evidence="1">
    <location>
        <begin position="1"/>
        <end position="29"/>
    </location>
</feature>